<dbReference type="PANTHER" id="PTHR12993:SF11">
    <property type="entry name" value="N-ACETYLGLUCOSAMINYL-PHOSPHATIDYLINOSITOL DE-N-ACETYLASE"/>
    <property type="match status" value="1"/>
</dbReference>
<dbReference type="GO" id="GO:0016811">
    <property type="term" value="F:hydrolase activity, acting on carbon-nitrogen (but not peptide) bonds, in linear amides"/>
    <property type="evidence" value="ECO:0007669"/>
    <property type="project" value="TreeGrafter"/>
</dbReference>
<dbReference type="PANTHER" id="PTHR12993">
    <property type="entry name" value="N-ACETYLGLUCOSAMINYL-PHOSPHATIDYLINOSITOL DE-N-ACETYLASE-RELATED"/>
    <property type="match status" value="1"/>
</dbReference>
<protein>
    <submittedName>
        <fullName evidence="2">GPI deacetylase</fullName>
    </submittedName>
</protein>
<evidence type="ECO:0000256" key="1">
    <source>
        <dbReference type="ARBA" id="ARBA00022833"/>
    </source>
</evidence>
<name>A0A3S5Y6J7_RHOH1</name>
<accession>A0A3S5Y6J7</accession>
<reference evidence="2" key="1">
    <citation type="journal article" date="2010" name="PLoS Genet.">
        <title>The genome of a pathogenic rhodococcus: cooptive virulence underpinned by key gene acquisitions.</title>
        <authorList>
            <person name="Letek M."/>
            <person name="Gonzalez P."/>
            <person name="Macarthur I."/>
            <person name="Rodriguez H."/>
            <person name="Freeman T.C."/>
            <person name="Valero-Rello A."/>
            <person name="Blanco M."/>
            <person name="Buckley T."/>
            <person name="Cherevach I."/>
            <person name="Fahey R."/>
            <person name="Hapeshi A."/>
            <person name="Holdstock J."/>
            <person name="Leadon D."/>
            <person name="Navas J."/>
            <person name="Ocampo A."/>
            <person name="Quail M.A."/>
            <person name="Sanders M."/>
            <person name="Scortti M.M."/>
            <person name="Prescott J.F."/>
            <person name="Fogarty U."/>
            <person name="Meijer W.G."/>
            <person name="Parkhill J."/>
            <person name="Bentley S.D."/>
            <person name="Vazquez-Boland J.A."/>
        </authorList>
    </citation>
    <scope>NUCLEOTIDE SEQUENCE [LARGE SCALE GENOMIC DNA]</scope>
    <source>
        <strain evidence="2 3">103S</strain>
    </source>
</reference>
<dbReference type="Gene3D" id="3.40.50.10320">
    <property type="entry name" value="LmbE-like"/>
    <property type="match status" value="1"/>
</dbReference>
<dbReference type="GO" id="GO:0016137">
    <property type="term" value="P:glycoside metabolic process"/>
    <property type="evidence" value="ECO:0007669"/>
    <property type="project" value="UniProtKB-ARBA"/>
</dbReference>
<dbReference type="Pfam" id="PF02585">
    <property type="entry name" value="PIG-L"/>
    <property type="match status" value="1"/>
</dbReference>
<dbReference type="EMBL" id="FN563149">
    <property type="protein sequence ID" value="CBH48193.1"/>
    <property type="molecule type" value="Genomic_DNA"/>
</dbReference>
<evidence type="ECO:0000313" key="3">
    <source>
        <dbReference type="Proteomes" id="UP000006892"/>
    </source>
</evidence>
<keyword evidence="1" id="KW-0862">Zinc</keyword>
<dbReference type="SUPFAM" id="SSF102588">
    <property type="entry name" value="LmbE-like"/>
    <property type="match status" value="1"/>
</dbReference>
<dbReference type="InterPro" id="IPR024078">
    <property type="entry name" value="LmbE-like_dom_sf"/>
</dbReference>
<evidence type="ECO:0000313" key="2">
    <source>
        <dbReference type="EMBL" id="CBH48193.1"/>
    </source>
</evidence>
<organism evidence="2">
    <name type="scientific">Rhodococcus hoagii (strain 103S)</name>
    <name type="common">Rhodococcus equi</name>
    <dbReference type="NCBI Taxonomy" id="685727"/>
    <lineage>
        <taxon>Bacteria</taxon>
        <taxon>Bacillati</taxon>
        <taxon>Actinomycetota</taxon>
        <taxon>Actinomycetes</taxon>
        <taxon>Mycobacteriales</taxon>
        <taxon>Nocardiaceae</taxon>
        <taxon>Prescottella</taxon>
    </lineage>
</organism>
<dbReference type="AlphaFoldDB" id="A0A3S5Y6J7"/>
<gene>
    <name evidence="2" type="ordered locus">REQ_21400</name>
</gene>
<dbReference type="InterPro" id="IPR003737">
    <property type="entry name" value="GlcNAc_PI_deacetylase-related"/>
</dbReference>
<proteinExistence type="predicted"/>
<dbReference type="Proteomes" id="UP001154400">
    <property type="component" value="Chromosome"/>
</dbReference>
<sequence>MDETGATRKGFGMDTGTADAVLGEIAAGGPSLVVVAHPDDESFGLGGVLAALAVLGADIRVLCLTAGEASTLGAVADLAEIRRDELSAAAAGLGIDDVALLDFPDGGLDGVDPDALDAVVVDALGTAATLVVFESSGVTGHPDHRAATASAVRVARERGLRVLEWGVAPAVADTLNREFGAAFAGFEGDDVLDVAVDREMQAAAIACHASQATDNPVLRRRLELSGPLDRIRSTTPRR</sequence>
<dbReference type="KEGG" id="req:REQ_21400"/>